<evidence type="ECO:0000256" key="10">
    <source>
        <dbReference type="ARBA" id="ARBA00041392"/>
    </source>
</evidence>
<evidence type="ECO:0000256" key="8">
    <source>
        <dbReference type="ARBA" id="ARBA00022842"/>
    </source>
</evidence>
<dbReference type="EMBL" id="KI669492">
    <property type="protein sequence ID" value="OCF37971.1"/>
    <property type="molecule type" value="Genomic_DNA"/>
</dbReference>
<evidence type="ECO:0000256" key="14">
    <source>
        <dbReference type="SAM" id="MobiDB-lite"/>
    </source>
</evidence>
<evidence type="ECO:0000256" key="11">
    <source>
        <dbReference type="ARBA" id="ARBA00042436"/>
    </source>
</evidence>
<keyword evidence="16" id="KW-1185">Reference proteome</keyword>
<keyword evidence="6 15" id="KW-0808">Transferase</keyword>
<evidence type="ECO:0000256" key="6">
    <source>
        <dbReference type="ARBA" id="ARBA00022679"/>
    </source>
</evidence>
<dbReference type="PANTHER" id="PTHR11129:SF1">
    <property type="entry name" value="PROTEIN FARNESYLTRANSFERASE_GERANYLGERANYLTRANSFERASE TYPE-1 SUBUNIT ALPHA"/>
    <property type="match status" value="1"/>
</dbReference>
<sequence length="347" mass="40617">MRCLADSKPQSSASTSHIPLAQRDQWSDVKPIAQDDGPNPVVPIMYSEEYRDAMDYFRAVAASEERSERALDLTETIIRMNPAHYTVWQYRMATLLALKKDLEEELQLMNEFAIQNLKSYQVWHHRLLLLTHISPEDPQFEIEYIHQSLLPDPKNYHTWAYLHWLYSHFYTLDRISDKQWADELRWCEEMLRVDGRNNSAWGWRWYLRVARPGADTGKDALKIELEYALRAVHHIPHNVSAWNYLRGLLRHFKLPLSPLLPAILPYTARPSTQLPGVPDDFDFPLPTSPLPKDTPLPIPLALEYLAEVLLEENQASEAGQVFGELSTDYDRMRAGYWEFRRRECVEE</sequence>
<dbReference type="GO" id="GO:0004662">
    <property type="term" value="F:CAAX-protein geranylgeranyltransferase activity"/>
    <property type="evidence" value="ECO:0007669"/>
    <property type="project" value="UniProtKB-EC"/>
</dbReference>
<dbReference type="Pfam" id="PF01239">
    <property type="entry name" value="PPTA"/>
    <property type="match status" value="5"/>
</dbReference>
<evidence type="ECO:0000256" key="9">
    <source>
        <dbReference type="ARBA" id="ARBA00040965"/>
    </source>
</evidence>
<dbReference type="AlphaFoldDB" id="A0A1B9H3X2"/>
<proteinExistence type="inferred from homology"/>
<keyword evidence="5" id="KW-0637">Prenyltransferase</keyword>
<reference evidence="15 16" key="1">
    <citation type="submission" date="2013-07" db="EMBL/GenBank/DDBJ databases">
        <title>The Genome Sequence of Cryptococcus heveanensis BCC8398.</title>
        <authorList>
            <consortium name="The Broad Institute Genome Sequencing Platform"/>
            <person name="Cuomo C."/>
            <person name="Litvintseva A."/>
            <person name="Chen Y."/>
            <person name="Heitman J."/>
            <person name="Sun S."/>
            <person name="Springer D."/>
            <person name="Dromer F."/>
            <person name="Young S.K."/>
            <person name="Zeng Q."/>
            <person name="Gargeya S."/>
            <person name="Fitzgerald M."/>
            <person name="Abouelleil A."/>
            <person name="Alvarado L."/>
            <person name="Berlin A.M."/>
            <person name="Chapman S.B."/>
            <person name="Dewar J."/>
            <person name="Goldberg J."/>
            <person name="Griggs A."/>
            <person name="Gujja S."/>
            <person name="Hansen M."/>
            <person name="Howarth C."/>
            <person name="Imamovic A."/>
            <person name="Larimer J."/>
            <person name="McCowan C."/>
            <person name="Murphy C."/>
            <person name="Pearson M."/>
            <person name="Priest M."/>
            <person name="Roberts A."/>
            <person name="Saif S."/>
            <person name="Shea T."/>
            <person name="Sykes S."/>
            <person name="Wortman J."/>
            <person name="Nusbaum C."/>
            <person name="Birren B."/>
        </authorList>
    </citation>
    <scope>NUCLEOTIDE SEQUENCE [LARGE SCALE GENOMIC DNA]</scope>
    <source>
        <strain evidence="15 16">BCC8398</strain>
    </source>
</reference>
<evidence type="ECO:0000256" key="2">
    <source>
        <dbReference type="ARBA" id="ARBA00006734"/>
    </source>
</evidence>
<dbReference type="GO" id="GO:0005965">
    <property type="term" value="C:protein farnesyltransferase complex"/>
    <property type="evidence" value="ECO:0007669"/>
    <property type="project" value="TreeGrafter"/>
</dbReference>
<evidence type="ECO:0000313" key="16">
    <source>
        <dbReference type="Proteomes" id="UP000092666"/>
    </source>
</evidence>
<dbReference type="SUPFAM" id="SSF48439">
    <property type="entry name" value="Protein prenylyltransferase"/>
    <property type="match status" value="1"/>
</dbReference>
<protein>
    <recommendedName>
        <fullName evidence="9">Protein farnesyltransferase/geranylgeranyltransferase type-1 subunit alpha</fullName>
        <ecNumber evidence="4">2.5.1.58</ecNumber>
        <ecNumber evidence="3">2.5.1.59</ecNumber>
    </recommendedName>
    <alternativeName>
        <fullName evidence="12">CAAX farnesyltransferase subunit alpha</fullName>
    </alternativeName>
    <alternativeName>
        <fullName evidence="11">FTase-alpha</fullName>
    </alternativeName>
    <alternativeName>
        <fullName evidence="10">Ras proteins prenyltransferase subunit alpha</fullName>
    </alternativeName>
    <alternativeName>
        <fullName evidence="13">Type I protein geranyl-geranyltransferase subunit alpha</fullName>
    </alternativeName>
</protein>
<evidence type="ECO:0000256" key="5">
    <source>
        <dbReference type="ARBA" id="ARBA00022602"/>
    </source>
</evidence>
<name>A0A1B9H3X2_9TREE</name>
<comment type="cofactor">
    <cofactor evidence="1">
        <name>Mg(2+)</name>
        <dbReference type="ChEBI" id="CHEBI:18420"/>
    </cofactor>
</comment>
<dbReference type="Gene3D" id="1.25.40.120">
    <property type="entry name" value="Protein prenylyltransferase"/>
    <property type="match status" value="1"/>
</dbReference>
<evidence type="ECO:0000256" key="1">
    <source>
        <dbReference type="ARBA" id="ARBA00001946"/>
    </source>
</evidence>
<evidence type="ECO:0000256" key="12">
    <source>
        <dbReference type="ARBA" id="ARBA00043086"/>
    </source>
</evidence>
<keyword evidence="8" id="KW-0460">Magnesium</keyword>
<feature type="compositionally biased region" description="Polar residues" evidence="14">
    <location>
        <begin position="8"/>
        <end position="17"/>
    </location>
</feature>
<dbReference type="GO" id="GO:0005953">
    <property type="term" value="C:CAAX-protein geranylgeranyltransferase complex"/>
    <property type="evidence" value="ECO:0007669"/>
    <property type="project" value="TreeGrafter"/>
</dbReference>
<dbReference type="EC" id="2.5.1.59" evidence="3"/>
<dbReference type="EC" id="2.5.1.58" evidence="4"/>
<dbReference type="PANTHER" id="PTHR11129">
    <property type="entry name" value="PROTEIN FARNESYLTRANSFERASE ALPHA SUBUNIT/RAB GERANYLGERANYL TRANSFERASE ALPHA SUBUNIT"/>
    <property type="match status" value="1"/>
</dbReference>
<feature type="region of interest" description="Disordered" evidence="14">
    <location>
        <begin position="1"/>
        <end position="33"/>
    </location>
</feature>
<comment type="similarity">
    <text evidence="2">Belongs to the protein prenyltransferase subunit alpha family.</text>
</comment>
<evidence type="ECO:0000256" key="4">
    <source>
        <dbReference type="ARBA" id="ARBA00012702"/>
    </source>
</evidence>
<gene>
    <name evidence="15" type="ORF">I316_00195</name>
</gene>
<evidence type="ECO:0000256" key="3">
    <source>
        <dbReference type="ARBA" id="ARBA00012700"/>
    </source>
</evidence>
<evidence type="ECO:0000313" key="15">
    <source>
        <dbReference type="EMBL" id="OCF37971.1"/>
    </source>
</evidence>
<keyword evidence="7" id="KW-0677">Repeat</keyword>
<accession>A0A1B9H3X2</accession>
<dbReference type="InterPro" id="IPR002088">
    <property type="entry name" value="Prenyl_trans_a"/>
</dbReference>
<dbReference type="OrthoDB" id="10255768at2759"/>
<evidence type="ECO:0000256" key="13">
    <source>
        <dbReference type="ARBA" id="ARBA00043219"/>
    </source>
</evidence>
<organism evidence="15 16">
    <name type="scientific">Kwoniella heveanensis BCC8398</name>
    <dbReference type="NCBI Taxonomy" id="1296120"/>
    <lineage>
        <taxon>Eukaryota</taxon>
        <taxon>Fungi</taxon>
        <taxon>Dikarya</taxon>
        <taxon>Basidiomycota</taxon>
        <taxon>Agaricomycotina</taxon>
        <taxon>Tremellomycetes</taxon>
        <taxon>Tremellales</taxon>
        <taxon>Cryptococcaceae</taxon>
        <taxon>Kwoniella</taxon>
    </lineage>
</organism>
<dbReference type="STRING" id="1296120.A0A1B9H3X2"/>
<evidence type="ECO:0000256" key="7">
    <source>
        <dbReference type="ARBA" id="ARBA00022737"/>
    </source>
</evidence>
<dbReference type="PROSITE" id="PS51147">
    <property type="entry name" value="PFTA"/>
    <property type="match status" value="5"/>
</dbReference>
<dbReference type="Proteomes" id="UP000092666">
    <property type="component" value="Unassembled WGS sequence"/>
</dbReference>
<reference evidence="16" key="2">
    <citation type="submission" date="2013-12" db="EMBL/GenBank/DDBJ databases">
        <title>Evolution of pathogenesis and genome organization in the Tremellales.</title>
        <authorList>
            <person name="Cuomo C."/>
            <person name="Litvintseva A."/>
            <person name="Heitman J."/>
            <person name="Chen Y."/>
            <person name="Sun S."/>
            <person name="Springer D."/>
            <person name="Dromer F."/>
            <person name="Young S."/>
            <person name="Zeng Q."/>
            <person name="Chapman S."/>
            <person name="Gujja S."/>
            <person name="Saif S."/>
            <person name="Birren B."/>
        </authorList>
    </citation>
    <scope>NUCLEOTIDE SEQUENCE [LARGE SCALE GENOMIC DNA]</scope>
    <source>
        <strain evidence="16">BCC8398</strain>
    </source>
</reference>
<dbReference type="GO" id="GO:0004660">
    <property type="term" value="F:protein farnesyltransferase activity"/>
    <property type="evidence" value="ECO:0007669"/>
    <property type="project" value="UniProtKB-EC"/>
</dbReference>